<keyword evidence="2" id="KW-1185">Reference proteome</keyword>
<feature type="non-terminal residue" evidence="1">
    <location>
        <position position="1"/>
    </location>
</feature>
<dbReference type="OrthoDB" id="2399314at2759"/>
<reference evidence="1" key="1">
    <citation type="journal article" date="2020" name="Fungal Divers.">
        <title>Resolving the Mortierellaceae phylogeny through synthesis of multi-gene phylogenetics and phylogenomics.</title>
        <authorList>
            <person name="Vandepol N."/>
            <person name="Liber J."/>
            <person name="Desiro A."/>
            <person name="Na H."/>
            <person name="Kennedy M."/>
            <person name="Barry K."/>
            <person name="Grigoriev I.V."/>
            <person name="Miller A.N."/>
            <person name="O'Donnell K."/>
            <person name="Stajich J.E."/>
            <person name="Bonito G."/>
        </authorList>
    </citation>
    <scope>NUCLEOTIDE SEQUENCE</scope>
    <source>
        <strain evidence="1">MES-2147</strain>
    </source>
</reference>
<evidence type="ECO:0000313" key="2">
    <source>
        <dbReference type="Proteomes" id="UP000749646"/>
    </source>
</evidence>
<dbReference type="AlphaFoldDB" id="A0A9P6MDH9"/>
<gene>
    <name evidence="1" type="ORF">BGZ65_011084</name>
</gene>
<feature type="non-terminal residue" evidence="1">
    <location>
        <position position="63"/>
    </location>
</feature>
<proteinExistence type="predicted"/>
<accession>A0A9P6MDH9</accession>
<dbReference type="EMBL" id="JAAAHW010001854">
    <property type="protein sequence ID" value="KAF9993395.1"/>
    <property type="molecule type" value="Genomic_DNA"/>
</dbReference>
<sequence>SMNHGEAQDDVLKWTGDGTVKKVLSSLFADKFLWDASDFNELEMIQSFLQHIYLYNSWRTRTM</sequence>
<comment type="caution">
    <text evidence="1">The sequence shown here is derived from an EMBL/GenBank/DDBJ whole genome shotgun (WGS) entry which is preliminary data.</text>
</comment>
<protein>
    <submittedName>
        <fullName evidence="1">Uncharacterized protein</fullName>
    </submittedName>
</protein>
<dbReference type="Proteomes" id="UP000749646">
    <property type="component" value="Unassembled WGS sequence"/>
</dbReference>
<evidence type="ECO:0000313" key="1">
    <source>
        <dbReference type="EMBL" id="KAF9993395.1"/>
    </source>
</evidence>
<organism evidence="1 2">
    <name type="scientific">Modicella reniformis</name>
    <dbReference type="NCBI Taxonomy" id="1440133"/>
    <lineage>
        <taxon>Eukaryota</taxon>
        <taxon>Fungi</taxon>
        <taxon>Fungi incertae sedis</taxon>
        <taxon>Mucoromycota</taxon>
        <taxon>Mortierellomycotina</taxon>
        <taxon>Mortierellomycetes</taxon>
        <taxon>Mortierellales</taxon>
        <taxon>Mortierellaceae</taxon>
        <taxon>Modicella</taxon>
    </lineage>
</organism>
<name>A0A9P6MDH9_9FUNG</name>